<dbReference type="EnsemblPlants" id="AUR62023931-RA">
    <property type="protein sequence ID" value="AUR62023931-RA:cds"/>
    <property type="gene ID" value="AUR62023931"/>
</dbReference>
<evidence type="ECO:0000259" key="6">
    <source>
        <dbReference type="PROSITE" id="PS50966"/>
    </source>
</evidence>
<dbReference type="InterPro" id="IPR007527">
    <property type="entry name" value="Znf_SWIM"/>
</dbReference>
<keyword evidence="3" id="KW-0862">Zinc</keyword>
<dbReference type="AlphaFoldDB" id="A0A803M658"/>
<keyword evidence="2 4" id="KW-0863">Zinc-finger</keyword>
<evidence type="ECO:0000256" key="5">
    <source>
        <dbReference type="SAM" id="MobiDB-lite"/>
    </source>
</evidence>
<dbReference type="PROSITE" id="PS50966">
    <property type="entry name" value="ZF_SWIM"/>
    <property type="match status" value="1"/>
</dbReference>
<dbReference type="SMART" id="SM00575">
    <property type="entry name" value="ZnF_PMZ"/>
    <property type="match status" value="1"/>
</dbReference>
<dbReference type="InterPro" id="IPR006564">
    <property type="entry name" value="Znf_PMZ"/>
</dbReference>
<evidence type="ECO:0000256" key="2">
    <source>
        <dbReference type="ARBA" id="ARBA00022771"/>
    </source>
</evidence>
<accession>A0A803M658</accession>
<evidence type="ECO:0000313" key="8">
    <source>
        <dbReference type="Proteomes" id="UP000596660"/>
    </source>
</evidence>
<reference evidence="7" key="1">
    <citation type="journal article" date="2017" name="Nature">
        <title>The genome of Chenopodium quinoa.</title>
        <authorList>
            <person name="Jarvis D.E."/>
            <person name="Ho Y.S."/>
            <person name="Lightfoot D.J."/>
            <person name="Schmoeckel S.M."/>
            <person name="Li B."/>
            <person name="Borm T.J.A."/>
            <person name="Ohyanagi H."/>
            <person name="Mineta K."/>
            <person name="Michell C.T."/>
            <person name="Saber N."/>
            <person name="Kharbatia N.M."/>
            <person name="Rupper R.R."/>
            <person name="Sharp A.R."/>
            <person name="Dally N."/>
            <person name="Boughton B.A."/>
            <person name="Woo Y.H."/>
            <person name="Gao G."/>
            <person name="Schijlen E.G.W.M."/>
            <person name="Guo X."/>
            <person name="Momin A.A."/>
            <person name="Negrao S."/>
            <person name="Al-Babili S."/>
            <person name="Gehring C."/>
            <person name="Roessner U."/>
            <person name="Jung C."/>
            <person name="Murphy K."/>
            <person name="Arold S.T."/>
            <person name="Gojobori T."/>
            <person name="van der Linden C.G."/>
            <person name="van Loo E.N."/>
            <person name="Jellen E.N."/>
            <person name="Maughan P.J."/>
            <person name="Tester M."/>
        </authorList>
    </citation>
    <scope>NUCLEOTIDE SEQUENCE [LARGE SCALE GENOMIC DNA]</scope>
    <source>
        <strain evidence="7">cv. PI 614886</strain>
    </source>
</reference>
<keyword evidence="8" id="KW-1185">Reference proteome</keyword>
<feature type="compositionally biased region" description="Basic residues" evidence="5">
    <location>
        <begin position="236"/>
        <end position="251"/>
    </location>
</feature>
<evidence type="ECO:0000313" key="7">
    <source>
        <dbReference type="EnsemblPlants" id="AUR62023931-RA:cds"/>
    </source>
</evidence>
<reference evidence="7" key="2">
    <citation type="submission" date="2021-03" db="UniProtKB">
        <authorList>
            <consortium name="EnsemblPlants"/>
        </authorList>
    </citation>
    <scope>IDENTIFICATION</scope>
</reference>
<organism evidence="7 8">
    <name type="scientific">Chenopodium quinoa</name>
    <name type="common">Quinoa</name>
    <dbReference type="NCBI Taxonomy" id="63459"/>
    <lineage>
        <taxon>Eukaryota</taxon>
        <taxon>Viridiplantae</taxon>
        <taxon>Streptophyta</taxon>
        <taxon>Embryophyta</taxon>
        <taxon>Tracheophyta</taxon>
        <taxon>Spermatophyta</taxon>
        <taxon>Magnoliopsida</taxon>
        <taxon>eudicotyledons</taxon>
        <taxon>Gunneridae</taxon>
        <taxon>Pentapetalae</taxon>
        <taxon>Caryophyllales</taxon>
        <taxon>Chenopodiaceae</taxon>
        <taxon>Chenopodioideae</taxon>
        <taxon>Atripliceae</taxon>
        <taxon>Chenopodium</taxon>
    </lineage>
</organism>
<dbReference type="Proteomes" id="UP000596660">
    <property type="component" value="Unplaced"/>
</dbReference>
<feature type="domain" description="SWIM-type" evidence="6">
    <location>
        <begin position="161"/>
        <end position="193"/>
    </location>
</feature>
<dbReference type="Pfam" id="PF04434">
    <property type="entry name" value="SWIM"/>
    <property type="match status" value="1"/>
</dbReference>
<proteinExistence type="predicted"/>
<dbReference type="PANTHER" id="PTHR31973:SF187">
    <property type="entry name" value="MUTATOR TRANSPOSASE MUDRA PROTEIN"/>
    <property type="match status" value="1"/>
</dbReference>
<name>A0A803M658_CHEQI</name>
<sequence>MTLEASIAHELCQSARVPETAPFRPKAEHRMDLLRWGKLGLGRRDVLYTRRARIKGDKDIAEFLEAPEKDGITFSTDSESKRVRWKAMRLHIGDEVDIVDSDDEVVSVVDSYDEGPVYPEFNPDTDFKGKIVHRGLQQVFNMRVNQANLMEFEVDDSKDTYVVNLENKACSCNRWTLMGIPCCHALACIQMRILDIEPFIHPTYHVATYTKAYAPSFKAMPDHQQWEVTPYPKPLPHAHRKLPGRPSSKKR</sequence>
<evidence type="ECO:0000256" key="1">
    <source>
        <dbReference type="ARBA" id="ARBA00022723"/>
    </source>
</evidence>
<feature type="region of interest" description="Disordered" evidence="5">
    <location>
        <begin position="228"/>
        <end position="251"/>
    </location>
</feature>
<dbReference type="Gramene" id="AUR62023931-RA">
    <property type="protein sequence ID" value="AUR62023931-RA:cds"/>
    <property type="gene ID" value="AUR62023931"/>
</dbReference>
<evidence type="ECO:0000256" key="4">
    <source>
        <dbReference type="PROSITE-ProRule" id="PRU00325"/>
    </source>
</evidence>
<protein>
    <recommendedName>
        <fullName evidence="6">SWIM-type domain-containing protein</fullName>
    </recommendedName>
</protein>
<evidence type="ECO:0000256" key="3">
    <source>
        <dbReference type="ARBA" id="ARBA00022833"/>
    </source>
</evidence>
<dbReference type="GO" id="GO:0008270">
    <property type="term" value="F:zinc ion binding"/>
    <property type="evidence" value="ECO:0007669"/>
    <property type="project" value="UniProtKB-KW"/>
</dbReference>
<dbReference type="PANTHER" id="PTHR31973">
    <property type="entry name" value="POLYPROTEIN, PUTATIVE-RELATED"/>
    <property type="match status" value="1"/>
</dbReference>
<keyword evidence="1" id="KW-0479">Metal-binding</keyword>